<dbReference type="AlphaFoldDB" id="A0AAP0NFJ8"/>
<dbReference type="InterPro" id="IPR004792">
    <property type="entry name" value="BaiN-like"/>
</dbReference>
<keyword evidence="3" id="KW-1185">Reference proteome</keyword>
<reference evidence="2 3" key="1">
    <citation type="journal article" date="2024" name="Plant J.">
        <title>Genome sequences and population genomics reveal climatic adaptation and genomic divergence between two closely related sweetgum species.</title>
        <authorList>
            <person name="Xu W.Q."/>
            <person name="Ren C.Q."/>
            <person name="Zhang X.Y."/>
            <person name="Comes H.P."/>
            <person name="Liu X.H."/>
            <person name="Li Y.G."/>
            <person name="Kettle C.J."/>
            <person name="Jalonen R."/>
            <person name="Gaisberger H."/>
            <person name="Ma Y.Z."/>
            <person name="Qiu Y.X."/>
        </authorList>
    </citation>
    <scope>NUCLEOTIDE SEQUENCE [LARGE SCALE GENOMIC DNA]</scope>
    <source>
        <strain evidence="2">Hangzhou</strain>
    </source>
</reference>
<evidence type="ECO:0000313" key="2">
    <source>
        <dbReference type="EMBL" id="KAK9272013.1"/>
    </source>
</evidence>
<dbReference type="NCBIfam" id="TIGR00275">
    <property type="entry name" value="aminoacetone oxidase family FAD-binding enzyme"/>
    <property type="match status" value="1"/>
</dbReference>
<accession>A0AAP0NFJ8</accession>
<dbReference type="SUPFAM" id="SSF160996">
    <property type="entry name" value="HI0933 insert domain-like"/>
    <property type="match status" value="1"/>
</dbReference>
<dbReference type="PANTHER" id="PTHR42887">
    <property type="entry name" value="OS12G0638800 PROTEIN"/>
    <property type="match status" value="1"/>
</dbReference>
<feature type="domain" description="RsdA/BaiN/AoA(So)-like Rossmann fold-like" evidence="1">
    <location>
        <begin position="54"/>
        <end position="270"/>
    </location>
</feature>
<protein>
    <recommendedName>
        <fullName evidence="1">RsdA/BaiN/AoA(So)-like Rossmann fold-like domain-containing protein</fullName>
    </recommendedName>
</protein>
<evidence type="ECO:0000259" key="1">
    <source>
        <dbReference type="Pfam" id="PF03486"/>
    </source>
</evidence>
<comment type="caution">
    <text evidence="2">The sequence shown here is derived from an EMBL/GenBank/DDBJ whole genome shotgun (WGS) entry which is preliminary data.</text>
</comment>
<sequence length="431" mass="47717">MSFSLARCILQSGVISETASIKRNYYGYLLFSPKKRRFASTTISMAQKSSEELLVVVGGGAAGVYGAIRAKTIAPNLNVLVIEKGKPLSKVRISGGGRCNVTNGHCPDKMILAERYPRGNKELRGSFFNVHGPEDTMSWFSDHGVELKTEDDGRVFPVSNSSSSIIDCLMSEAKRSGVLLQTGKVVTTASTTVSGKFRLKIEKRTVDFVEHVEADYLLIASGSSRQGYSLATQLGHSIVDPVPSLFTFKIQDLQLAELSGVTFPKVKAKLKLENVQRNIPELTQVGPMLVTHWGLSGPVILRLSAWGARDLFKSGYKGILFVDFTPDIHIEDVKSILIRHKDQFAVILFSWPKFVRTSFFSFPFFPRCFFGQIGLAWIPPHHIVPLHDTNEGSCPCSREDLNPSLWNDIHETCSQNLMASSLVELLVHLLK</sequence>
<gene>
    <name evidence="2" type="ORF">L1049_002382</name>
</gene>
<dbReference type="EMBL" id="JBBPBK010000013">
    <property type="protein sequence ID" value="KAK9272013.1"/>
    <property type="molecule type" value="Genomic_DNA"/>
</dbReference>
<dbReference type="Gene3D" id="3.50.50.60">
    <property type="entry name" value="FAD/NAD(P)-binding domain"/>
    <property type="match status" value="1"/>
</dbReference>
<name>A0AAP0NFJ8_LIQFO</name>
<dbReference type="InterPro" id="IPR057661">
    <property type="entry name" value="RsdA/BaiN/AoA(So)_Rossmann"/>
</dbReference>
<evidence type="ECO:0000313" key="3">
    <source>
        <dbReference type="Proteomes" id="UP001415857"/>
    </source>
</evidence>
<organism evidence="2 3">
    <name type="scientific">Liquidambar formosana</name>
    <name type="common">Formosan gum</name>
    <dbReference type="NCBI Taxonomy" id="63359"/>
    <lineage>
        <taxon>Eukaryota</taxon>
        <taxon>Viridiplantae</taxon>
        <taxon>Streptophyta</taxon>
        <taxon>Embryophyta</taxon>
        <taxon>Tracheophyta</taxon>
        <taxon>Spermatophyta</taxon>
        <taxon>Magnoliopsida</taxon>
        <taxon>eudicotyledons</taxon>
        <taxon>Gunneridae</taxon>
        <taxon>Pentapetalae</taxon>
        <taxon>Saxifragales</taxon>
        <taxon>Altingiaceae</taxon>
        <taxon>Liquidambar</taxon>
    </lineage>
</organism>
<dbReference type="InterPro" id="IPR036188">
    <property type="entry name" value="FAD/NAD-bd_sf"/>
</dbReference>
<proteinExistence type="predicted"/>
<dbReference type="Proteomes" id="UP001415857">
    <property type="component" value="Unassembled WGS sequence"/>
</dbReference>
<dbReference type="SUPFAM" id="SSF51905">
    <property type="entry name" value="FAD/NAD(P)-binding domain"/>
    <property type="match status" value="1"/>
</dbReference>
<dbReference type="PANTHER" id="PTHR42887:SF2">
    <property type="entry name" value="OS12G0638800 PROTEIN"/>
    <property type="match status" value="1"/>
</dbReference>
<dbReference type="Pfam" id="PF03486">
    <property type="entry name" value="HI0933_like"/>
    <property type="match status" value="1"/>
</dbReference>
<dbReference type="Gene3D" id="2.40.30.10">
    <property type="entry name" value="Translation factors"/>
    <property type="match status" value="1"/>
</dbReference>